<keyword evidence="3" id="KW-1185">Reference proteome</keyword>
<keyword evidence="1" id="KW-0812">Transmembrane</keyword>
<proteinExistence type="predicted"/>
<keyword evidence="1" id="KW-1133">Transmembrane helix</keyword>
<dbReference type="PANTHER" id="PTHR40034:SF1">
    <property type="entry name" value="BSL5891 PROTEIN"/>
    <property type="match status" value="1"/>
</dbReference>
<sequence length="69" mass="8061">MMKYIHLLSILPFLGILVGIIFANRVTPYVLGLPFMIFWLLLWLFLTSITLAIVYKFDPQNKEEETANE</sequence>
<accession>A0ABS2PWK5</accession>
<evidence type="ECO:0008006" key="4">
    <source>
        <dbReference type="Google" id="ProtNLM"/>
    </source>
</evidence>
<protein>
    <recommendedName>
        <fullName evidence="4">DUF3311 domain-containing protein</fullName>
    </recommendedName>
</protein>
<feature type="transmembrane region" description="Helical" evidence="1">
    <location>
        <begin position="33"/>
        <end position="55"/>
    </location>
</feature>
<reference evidence="2 3" key="1">
    <citation type="submission" date="2021-01" db="EMBL/GenBank/DDBJ databases">
        <title>Genomic Encyclopedia of Type Strains, Phase IV (KMG-IV): sequencing the most valuable type-strain genomes for metagenomic binning, comparative biology and taxonomic classification.</title>
        <authorList>
            <person name="Goeker M."/>
        </authorList>
    </citation>
    <scope>NUCLEOTIDE SEQUENCE [LARGE SCALE GENOMIC DNA]</scope>
    <source>
        <strain evidence="2 3">DSM 28236</strain>
    </source>
</reference>
<dbReference type="Pfam" id="PF11755">
    <property type="entry name" value="DUF3311"/>
    <property type="match status" value="1"/>
</dbReference>
<gene>
    <name evidence="2" type="ORF">JOD45_000141</name>
</gene>
<dbReference type="EMBL" id="JAFBER010000001">
    <property type="protein sequence ID" value="MBM7643950.1"/>
    <property type="molecule type" value="Genomic_DNA"/>
</dbReference>
<comment type="caution">
    <text evidence="2">The sequence shown here is derived from an EMBL/GenBank/DDBJ whole genome shotgun (WGS) entry which is preliminary data.</text>
</comment>
<name>A0ABS2PWK5_9BACL</name>
<evidence type="ECO:0000313" key="2">
    <source>
        <dbReference type="EMBL" id="MBM7643950.1"/>
    </source>
</evidence>
<evidence type="ECO:0000313" key="3">
    <source>
        <dbReference type="Proteomes" id="UP000808914"/>
    </source>
</evidence>
<keyword evidence="1" id="KW-0472">Membrane</keyword>
<evidence type="ECO:0000256" key="1">
    <source>
        <dbReference type="SAM" id="Phobius"/>
    </source>
</evidence>
<dbReference type="Proteomes" id="UP000808914">
    <property type="component" value="Unassembled WGS sequence"/>
</dbReference>
<dbReference type="PANTHER" id="PTHR40034">
    <property type="entry name" value="BSL5891 PROTEIN"/>
    <property type="match status" value="1"/>
</dbReference>
<dbReference type="InterPro" id="IPR021741">
    <property type="entry name" value="DUF3311"/>
</dbReference>
<organism evidence="2 3">
    <name type="scientific">Scopulibacillus daqui</name>
    <dbReference type="NCBI Taxonomy" id="1469162"/>
    <lineage>
        <taxon>Bacteria</taxon>
        <taxon>Bacillati</taxon>
        <taxon>Bacillota</taxon>
        <taxon>Bacilli</taxon>
        <taxon>Bacillales</taxon>
        <taxon>Sporolactobacillaceae</taxon>
        <taxon>Scopulibacillus</taxon>
    </lineage>
</organism>